<evidence type="ECO:0000313" key="3">
    <source>
        <dbReference type="Proteomes" id="UP000314982"/>
    </source>
</evidence>
<dbReference type="Ensembl" id="ENSHHUT00000027402.1">
    <property type="protein sequence ID" value="ENSHHUP00000026359.1"/>
    <property type="gene ID" value="ENSHHUG00000016693.1"/>
</dbReference>
<keyword evidence="3" id="KW-1185">Reference proteome</keyword>
<dbReference type="AlphaFoldDB" id="A0A4W5LKP2"/>
<protein>
    <recommendedName>
        <fullName evidence="1">G patch domain-containing protein</fullName>
    </recommendedName>
</protein>
<dbReference type="Proteomes" id="UP000314982">
    <property type="component" value="Unassembled WGS sequence"/>
</dbReference>
<sequence length="100" mass="11162">MCGDCVCSDSMLAILLCCDVPDILLTSPSKKNLAICDCMNHYLFAIAGWTPSTFVSSRQQKAGRQNARPEDFMDEEVGLHNISSLSYHTEIRTNVFCLLR</sequence>
<evidence type="ECO:0000313" key="2">
    <source>
        <dbReference type="Ensembl" id="ENSHHUP00000026359.1"/>
    </source>
</evidence>
<organism evidence="2 3">
    <name type="scientific">Hucho hucho</name>
    <name type="common">huchen</name>
    <dbReference type="NCBI Taxonomy" id="62062"/>
    <lineage>
        <taxon>Eukaryota</taxon>
        <taxon>Metazoa</taxon>
        <taxon>Chordata</taxon>
        <taxon>Craniata</taxon>
        <taxon>Vertebrata</taxon>
        <taxon>Euteleostomi</taxon>
        <taxon>Actinopterygii</taxon>
        <taxon>Neopterygii</taxon>
        <taxon>Teleostei</taxon>
        <taxon>Protacanthopterygii</taxon>
        <taxon>Salmoniformes</taxon>
        <taxon>Salmonidae</taxon>
        <taxon>Salmoninae</taxon>
        <taxon>Hucho</taxon>
    </lineage>
</organism>
<reference evidence="2" key="2">
    <citation type="submission" date="2025-08" db="UniProtKB">
        <authorList>
            <consortium name="Ensembl"/>
        </authorList>
    </citation>
    <scope>IDENTIFICATION</scope>
</reference>
<dbReference type="STRING" id="62062.ENSHHUP00000026359"/>
<proteinExistence type="predicted"/>
<feature type="domain" description="G patch" evidence="1">
    <location>
        <begin position="47"/>
        <end position="76"/>
    </location>
</feature>
<dbReference type="InterPro" id="IPR011666">
    <property type="entry name" value="DUF1604"/>
</dbReference>
<name>A0A4W5LKP2_9TELE</name>
<dbReference type="GO" id="GO:0006397">
    <property type="term" value="P:mRNA processing"/>
    <property type="evidence" value="ECO:0007669"/>
    <property type="project" value="InterPro"/>
</dbReference>
<dbReference type="Pfam" id="PF07713">
    <property type="entry name" value="DUF1604"/>
    <property type="match status" value="1"/>
</dbReference>
<evidence type="ECO:0000259" key="1">
    <source>
        <dbReference type="Pfam" id="PF07713"/>
    </source>
</evidence>
<accession>A0A4W5LKP2</accession>
<reference evidence="3" key="1">
    <citation type="submission" date="2018-06" db="EMBL/GenBank/DDBJ databases">
        <title>Genome assembly of Danube salmon.</title>
        <authorList>
            <person name="Macqueen D.J."/>
            <person name="Gundappa M.K."/>
        </authorList>
    </citation>
    <scope>NUCLEOTIDE SEQUENCE [LARGE SCALE GENOMIC DNA]</scope>
</reference>
<reference evidence="2" key="3">
    <citation type="submission" date="2025-09" db="UniProtKB">
        <authorList>
            <consortium name="Ensembl"/>
        </authorList>
    </citation>
    <scope>IDENTIFICATION</scope>
</reference>